<dbReference type="EMBL" id="JBHSKD010000023">
    <property type="protein sequence ID" value="MFC5178335.1"/>
    <property type="molecule type" value="Genomic_DNA"/>
</dbReference>
<evidence type="ECO:0000313" key="3">
    <source>
        <dbReference type="Proteomes" id="UP001596087"/>
    </source>
</evidence>
<sequence>MTSSTPVTDTTPHRAVVVLSRALDQAGDVLEAVHPDDLGRPTPCEDWDVAHLVAHLLADPVNMLAMGRGEDVDWSAEPPLVEEGWAQEFRNRADDLIHHWHQVDDEHAGAADFNTAEFATHTWDLARAVGYEGDLDPEVAERGLAFMTATMKPEMRGEAFAPEREAPADADPYARLAAFAGREVS</sequence>
<dbReference type="RefSeq" id="WP_378591914.1">
    <property type="nucleotide sequence ID" value="NZ_JBHSKD010000023.1"/>
</dbReference>
<evidence type="ECO:0000313" key="2">
    <source>
        <dbReference type="EMBL" id="MFC5178335.1"/>
    </source>
</evidence>
<gene>
    <name evidence="2" type="ORF">ACFPGP_16775</name>
</gene>
<evidence type="ECO:0000259" key="1">
    <source>
        <dbReference type="Pfam" id="PF11716"/>
    </source>
</evidence>
<protein>
    <submittedName>
        <fullName evidence="2">TIGR03086 family metal-binding protein</fullName>
    </submittedName>
</protein>
<proteinExistence type="predicted"/>
<keyword evidence="3" id="KW-1185">Reference proteome</keyword>
<dbReference type="NCBIfam" id="TIGR03083">
    <property type="entry name" value="maleylpyruvate isomerase family mycothiol-dependent enzyme"/>
    <property type="match status" value="1"/>
</dbReference>
<dbReference type="InterPro" id="IPR017520">
    <property type="entry name" value="CHP03086"/>
</dbReference>
<dbReference type="Proteomes" id="UP001596087">
    <property type="component" value="Unassembled WGS sequence"/>
</dbReference>
<comment type="caution">
    <text evidence="2">The sequence shown here is derived from an EMBL/GenBank/DDBJ whole genome shotgun (WGS) entry which is preliminary data.</text>
</comment>
<feature type="domain" description="Mycothiol-dependent maleylpyruvate isomerase metal-binding" evidence="1">
    <location>
        <begin position="21"/>
        <end position="111"/>
    </location>
</feature>
<dbReference type="InterPro" id="IPR024344">
    <property type="entry name" value="MDMPI_metal-binding"/>
</dbReference>
<dbReference type="InterPro" id="IPR017517">
    <property type="entry name" value="Maleyloyr_isom"/>
</dbReference>
<accession>A0ABW0BMN9</accession>
<organism evidence="2 3">
    <name type="scientific">Nocardioides taihuensis</name>
    <dbReference type="NCBI Taxonomy" id="1835606"/>
    <lineage>
        <taxon>Bacteria</taxon>
        <taxon>Bacillati</taxon>
        <taxon>Actinomycetota</taxon>
        <taxon>Actinomycetes</taxon>
        <taxon>Propionibacteriales</taxon>
        <taxon>Nocardioidaceae</taxon>
        <taxon>Nocardioides</taxon>
    </lineage>
</organism>
<dbReference type="InterPro" id="IPR034660">
    <property type="entry name" value="DinB/YfiT-like"/>
</dbReference>
<reference evidence="3" key="1">
    <citation type="journal article" date="2019" name="Int. J. Syst. Evol. Microbiol.">
        <title>The Global Catalogue of Microorganisms (GCM) 10K type strain sequencing project: providing services to taxonomists for standard genome sequencing and annotation.</title>
        <authorList>
            <consortium name="The Broad Institute Genomics Platform"/>
            <consortium name="The Broad Institute Genome Sequencing Center for Infectious Disease"/>
            <person name="Wu L."/>
            <person name="Ma J."/>
        </authorList>
    </citation>
    <scope>NUCLEOTIDE SEQUENCE [LARGE SCALE GENOMIC DNA]</scope>
    <source>
        <strain evidence="3">DFY41</strain>
    </source>
</reference>
<dbReference type="NCBIfam" id="TIGR03086">
    <property type="entry name" value="TIGR03086 family metal-binding protein"/>
    <property type="match status" value="1"/>
</dbReference>
<dbReference type="Pfam" id="PF11716">
    <property type="entry name" value="MDMPI_N"/>
    <property type="match status" value="1"/>
</dbReference>
<dbReference type="Gene3D" id="1.20.120.450">
    <property type="entry name" value="dinb family like domain"/>
    <property type="match status" value="1"/>
</dbReference>
<dbReference type="SUPFAM" id="SSF109854">
    <property type="entry name" value="DinB/YfiT-like putative metalloenzymes"/>
    <property type="match status" value="1"/>
</dbReference>
<name>A0ABW0BMN9_9ACTN</name>